<dbReference type="InterPro" id="IPR020603">
    <property type="entry name" value="MraZ_dom"/>
</dbReference>
<dbReference type="SUPFAM" id="SSF89447">
    <property type="entry name" value="AbrB/MazE/MraZ-like"/>
    <property type="match status" value="1"/>
</dbReference>
<proteinExistence type="inferred from homology"/>
<keyword evidence="3" id="KW-0677">Repeat</keyword>
<dbReference type="AlphaFoldDB" id="A0AAF0BMF0"/>
<evidence type="ECO:0000256" key="7">
    <source>
        <dbReference type="HAMAP-Rule" id="MF_01008"/>
    </source>
</evidence>
<dbReference type="GO" id="GO:0003700">
    <property type="term" value="F:DNA-binding transcription factor activity"/>
    <property type="evidence" value="ECO:0007669"/>
    <property type="project" value="UniProtKB-UniRule"/>
</dbReference>
<evidence type="ECO:0000256" key="5">
    <source>
        <dbReference type="ARBA" id="ARBA00023125"/>
    </source>
</evidence>
<keyword evidence="6 7" id="KW-0804">Transcription</keyword>
<dbReference type="Pfam" id="PF02381">
    <property type="entry name" value="MraZ"/>
    <property type="match status" value="1"/>
</dbReference>
<dbReference type="GO" id="GO:0009295">
    <property type="term" value="C:nucleoid"/>
    <property type="evidence" value="ECO:0007669"/>
    <property type="project" value="UniProtKB-SubCell"/>
</dbReference>
<dbReference type="CDD" id="cd16321">
    <property type="entry name" value="MraZ_C"/>
    <property type="match status" value="1"/>
</dbReference>
<dbReference type="InterPro" id="IPR038619">
    <property type="entry name" value="MraZ_sf"/>
</dbReference>
<evidence type="ECO:0000256" key="4">
    <source>
        <dbReference type="ARBA" id="ARBA00023015"/>
    </source>
</evidence>
<keyword evidence="2 7" id="KW-0963">Cytoplasm</keyword>
<dbReference type="Proteomes" id="UP001217500">
    <property type="component" value="Chromosome"/>
</dbReference>
<dbReference type="PROSITE" id="PS51740">
    <property type="entry name" value="SPOVT_ABRB"/>
    <property type="match status" value="1"/>
</dbReference>
<dbReference type="GO" id="GO:0005737">
    <property type="term" value="C:cytoplasm"/>
    <property type="evidence" value="ECO:0007669"/>
    <property type="project" value="UniProtKB-UniRule"/>
</dbReference>
<keyword evidence="10" id="KW-1185">Reference proteome</keyword>
<evidence type="ECO:0000313" key="10">
    <source>
        <dbReference type="Proteomes" id="UP001217500"/>
    </source>
</evidence>
<sequence>MSVPATFRAAVAGGAFPGIVLYRPFNLACIEGADMAFLERLSDQFYDEFGPFNPDQAALTATILAGAVQLAFDPEGRVMLPGEFKEHAGITDTATFVGIGRKFQIWGPEAFEAYQADQFVKAAEAAPKLRPAKGGQS</sequence>
<evidence type="ECO:0000256" key="3">
    <source>
        <dbReference type="ARBA" id="ARBA00022737"/>
    </source>
</evidence>
<evidence type="ECO:0000259" key="8">
    <source>
        <dbReference type="PROSITE" id="PS51740"/>
    </source>
</evidence>
<reference evidence="9" key="1">
    <citation type="submission" date="2023-01" db="EMBL/GenBank/DDBJ databases">
        <title>The genome sequence of Kordiimonadaceae bacterium 6D33.</title>
        <authorList>
            <person name="Liu Y."/>
        </authorList>
    </citation>
    <scope>NUCLEOTIDE SEQUENCE</scope>
    <source>
        <strain evidence="9">6D33</strain>
    </source>
</reference>
<keyword evidence="5 7" id="KW-0238">DNA-binding</keyword>
<protein>
    <recommendedName>
        <fullName evidence="1 7">Transcriptional regulator MraZ</fullName>
    </recommendedName>
</protein>
<dbReference type="InterPro" id="IPR003444">
    <property type="entry name" value="MraZ"/>
</dbReference>
<dbReference type="HAMAP" id="MF_01008">
    <property type="entry name" value="MraZ"/>
    <property type="match status" value="1"/>
</dbReference>
<comment type="subcellular location">
    <subcellularLocation>
        <location evidence="7">Cytoplasm</location>
        <location evidence="7">Nucleoid</location>
    </subcellularLocation>
</comment>
<comment type="subunit">
    <text evidence="7">Forms oligomers.</text>
</comment>
<name>A0AAF0BMF0_9PROT</name>
<dbReference type="KEGG" id="gso:PH603_06680"/>
<keyword evidence="4 7" id="KW-0805">Transcription regulation</keyword>
<dbReference type="GO" id="GO:2000143">
    <property type="term" value="P:negative regulation of DNA-templated transcription initiation"/>
    <property type="evidence" value="ECO:0007669"/>
    <property type="project" value="TreeGrafter"/>
</dbReference>
<dbReference type="InterPro" id="IPR007159">
    <property type="entry name" value="SpoVT-AbrB_dom"/>
</dbReference>
<dbReference type="InterPro" id="IPR037914">
    <property type="entry name" value="SpoVT-AbrB_sf"/>
</dbReference>
<dbReference type="EMBL" id="CP116805">
    <property type="protein sequence ID" value="WCL55442.1"/>
    <property type="molecule type" value="Genomic_DNA"/>
</dbReference>
<organism evidence="9 10">
    <name type="scientific">Gimibacter soli</name>
    <dbReference type="NCBI Taxonomy" id="3024400"/>
    <lineage>
        <taxon>Bacteria</taxon>
        <taxon>Pseudomonadati</taxon>
        <taxon>Pseudomonadota</taxon>
        <taxon>Alphaproteobacteria</taxon>
        <taxon>Kordiimonadales</taxon>
        <taxon>Temperatibacteraceae</taxon>
        <taxon>Gimibacter</taxon>
    </lineage>
</organism>
<evidence type="ECO:0000256" key="2">
    <source>
        <dbReference type="ARBA" id="ARBA00022490"/>
    </source>
</evidence>
<dbReference type="PANTHER" id="PTHR34701">
    <property type="entry name" value="TRANSCRIPTIONAL REGULATOR MRAZ"/>
    <property type="match status" value="1"/>
</dbReference>
<evidence type="ECO:0000256" key="6">
    <source>
        <dbReference type="ARBA" id="ARBA00023163"/>
    </source>
</evidence>
<dbReference type="Gene3D" id="3.40.1550.20">
    <property type="entry name" value="Transcriptional regulator MraZ domain"/>
    <property type="match status" value="1"/>
</dbReference>
<feature type="domain" description="SpoVT-AbrB" evidence="8">
    <location>
        <begin position="67"/>
        <end position="110"/>
    </location>
</feature>
<gene>
    <name evidence="7" type="primary">mraZ</name>
    <name evidence="9" type="ORF">PH603_06680</name>
</gene>
<accession>A0AAF0BMF0</accession>
<dbReference type="GO" id="GO:0000976">
    <property type="term" value="F:transcription cis-regulatory region binding"/>
    <property type="evidence" value="ECO:0007669"/>
    <property type="project" value="TreeGrafter"/>
</dbReference>
<dbReference type="InterPro" id="IPR035644">
    <property type="entry name" value="MraZ_C"/>
</dbReference>
<dbReference type="RefSeq" id="WP_289505253.1">
    <property type="nucleotide sequence ID" value="NZ_CP116805.1"/>
</dbReference>
<comment type="similarity">
    <text evidence="7">Belongs to the MraZ family.</text>
</comment>
<dbReference type="PANTHER" id="PTHR34701:SF1">
    <property type="entry name" value="TRANSCRIPTIONAL REGULATOR MRAZ"/>
    <property type="match status" value="1"/>
</dbReference>
<evidence type="ECO:0000313" key="9">
    <source>
        <dbReference type="EMBL" id="WCL55442.1"/>
    </source>
</evidence>
<evidence type="ECO:0000256" key="1">
    <source>
        <dbReference type="ARBA" id="ARBA00013860"/>
    </source>
</evidence>